<dbReference type="KEGG" id="tsph:KIH39_20575"/>
<dbReference type="EMBL" id="CP074694">
    <property type="protein sequence ID" value="QVL31220.1"/>
    <property type="molecule type" value="Genomic_DNA"/>
</dbReference>
<evidence type="ECO:0000313" key="1">
    <source>
        <dbReference type="EMBL" id="QVL31220.1"/>
    </source>
</evidence>
<reference evidence="1" key="1">
    <citation type="submission" date="2021-05" db="EMBL/GenBank/DDBJ databases">
        <title>Complete genome sequence of the cellulolytic planctomycete Telmatocola sphagniphila SP2T and characterization of the first cellulase from planctomycetes.</title>
        <authorList>
            <person name="Rakitin A.L."/>
            <person name="Beletsky A.V."/>
            <person name="Naumoff D.G."/>
            <person name="Kulichevskaya I.S."/>
            <person name="Mardanov A.V."/>
            <person name="Ravin N.V."/>
            <person name="Dedysh S.N."/>
        </authorList>
    </citation>
    <scope>NUCLEOTIDE SEQUENCE</scope>
    <source>
        <strain evidence="1">SP2T</strain>
    </source>
</reference>
<sequence>MIAYLIVTITKSFRDHRRREARRVFCTVPRLGDFSSADNRFWDGEKDDLLLTIESVEGPPTQDHAEQVLDLFKNLEILTQHARKYFLAQNDGKSWIKLEPGDVEPCGLWLYGDSSFQIDFRHPADEYVGYWVIFKNGLPVSSGWDD</sequence>
<accession>A0A8E6B6C3</accession>
<proteinExistence type="predicted"/>
<keyword evidence="2" id="KW-1185">Reference proteome</keyword>
<organism evidence="1 2">
    <name type="scientific">Telmatocola sphagniphila</name>
    <dbReference type="NCBI Taxonomy" id="1123043"/>
    <lineage>
        <taxon>Bacteria</taxon>
        <taxon>Pseudomonadati</taxon>
        <taxon>Planctomycetota</taxon>
        <taxon>Planctomycetia</taxon>
        <taxon>Gemmatales</taxon>
        <taxon>Gemmataceae</taxon>
    </lineage>
</organism>
<dbReference type="AlphaFoldDB" id="A0A8E6B6C3"/>
<gene>
    <name evidence="1" type="ORF">KIH39_20575</name>
</gene>
<dbReference type="RefSeq" id="WP_213495101.1">
    <property type="nucleotide sequence ID" value="NZ_CP074694.1"/>
</dbReference>
<evidence type="ECO:0000313" key="2">
    <source>
        <dbReference type="Proteomes" id="UP000676194"/>
    </source>
</evidence>
<protein>
    <submittedName>
        <fullName evidence="1">Uncharacterized protein</fullName>
    </submittedName>
</protein>
<name>A0A8E6B6C3_9BACT</name>
<dbReference type="Proteomes" id="UP000676194">
    <property type="component" value="Chromosome"/>
</dbReference>